<dbReference type="Proteomes" id="UP000515204">
    <property type="component" value="Unplaced"/>
</dbReference>
<dbReference type="GeneID" id="106742440"/>
<reference evidence="9" key="1">
    <citation type="submission" date="2025-08" db="UniProtKB">
        <authorList>
            <consortium name="RefSeq"/>
        </authorList>
    </citation>
    <scope>IDENTIFICATION</scope>
</reference>
<dbReference type="RefSeq" id="XP_014470855.1">
    <property type="nucleotide sequence ID" value="XM_014615369.1"/>
</dbReference>
<proteinExistence type="predicted"/>
<protein>
    <submittedName>
        <fullName evidence="9">Homocysteine S-methyltransferase 3-like</fullName>
    </submittedName>
</protein>
<dbReference type="GO" id="GO:0009086">
    <property type="term" value="P:methionine biosynthetic process"/>
    <property type="evidence" value="ECO:0007669"/>
    <property type="project" value="InterPro"/>
</dbReference>
<evidence type="ECO:0000259" key="7">
    <source>
        <dbReference type="PROSITE" id="PS50970"/>
    </source>
</evidence>
<dbReference type="PANTHER" id="PTHR46015:SF1">
    <property type="entry name" value="HOMOCYSTEINE S-METHYLTRANSFERASE-LIKE ISOFORM 1"/>
    <property type="match status" value="1"/>
</dbReference>
<dbReference type="OrthoDB" id="261426at2759"/>
<dbReference type="Gene3D" id="3.20.20.330">
    <property type="entry name" value="Homocysteine-binding-like domain"/>
    <property type="match status" value="1"/>
</dbReference>
<evidence type="ECO:0000313" key="9">
    <source>
        <dbReference type="RefSeq" id="XP_014470855.1"/>
    </source>
</evidence>
<dbReference type="GO" id="GO:0033528">
    <property type="term" value="P:S-methylmethionine cycle"/>
    <property type="evidence" value="ECO:0007669"/>
    <property type="project" value="TreeGrafter"/>
</dbReference>
<dbReference type="AlphaFoldDB" id="A0A6P3WXV2"/>
<dbReference type="InterPro" id="IPR051486">
    <property type="entry name" value="Hcy_S-methyltransferase"/>
</dbReference>
<evidence type="ECO:0000256" key="6">
    <source>
        <dbReference type="PROSITE-ProRule" id="PRU00333"/>
    </source>
</evidence>
<sequence length="350" mass="39784">MDKLLVVDGDFKAELRRHFPRAEDFGRAFPLHALIEDRRAVMKTHLAYLRAGAQIIRTNTYYATKDAFEKHLKLTSPFDYTEYLHGAVNLAKHAVKIYGEETGEDMNSEEYKSRRPLIAGCCSSVMASLYDDEIKKFYICDEEVIDDNLMYSPDYLLFFHSWRVYDLLQAGVDILSFEAIPTFREAIAILNVLRYYKTRARAWISLLCPEDAKIVSRVDFPVVAAHCFKTLPKQIIAVGAECDSPGTMIPAIRSLNGCLKDKPCMLYTSKYVAPGKGNIGASSSSATLQHGYVHEWWDAGVRYIGGGPDTVAEDIQQIREQVDYFYQSTDKSFLSRNPCSYRNKKNLSKL</sequence>
<dbReference type="UniPathway" id="UPA00051">
    <property type="reaction ID" value="UER00083"/>
</dbReference>
<comment type="pathway">
    <text evidence="5">Amino-acid biosynthesis; L-methionine biosynthesis via de novo pathway.</text>
</comment>
<comment type="caution">
    <text evidence="6">Lacks conserved residue(s) required for the propagation of feature annotation.</text>
</comment>
<dbReference type="GO" id="GO:0032259">
    <property type="term" value="P:methylation"/>
    <property type="evidence" value="ECO:0007669"/>
    <property type="project" value="UniProtKB-KW"/>
</dbReference>
<dbReference type="SUPFAM" id="SSF82282">
    <property type="entry name" value="Homocysteine S-methyltransferase"/>
    <property type="match status" value="1"/>
</dbReference>
<evidence type="ECO:0000256" key="5">
    <source>
        <dbReference type="ARBA" id="ARBA00034478"/>
    </source>
</evidence>
<keyword evidence="3" id="KW-0479">Metal-binding</keyword>
<evidence type="ECO:0000256" key="3">
    <source>
        <dbReference type="ARBA" id="ARBA00022723"/>
    </source>
</evidence>
<organism evidence="8 9">
    <name type="scientific">Dinoponera quadriceps</name>
    <name type="common">South American ant</name>
    <dbReference type="NCBI Taxonomy" id="609295"/>
    <lineage>
        <taxon>Eukaryota</taxon>
        <taxon>Metazoa</taxon>
        <taxon>Ecdysozoa</taxon>
        <taxon>Arthropoda</taxon>
        <taxon>Hexapoda</taxon>
        <taxon>Insecta</taxon>
        <taxon>Pterygota</taxon>
        <taxon>Neoptera</taxon>
        <taxon>Endopterygota</taxon>
        <taxon>Hymenoptera</taxon>
        <taxon>Apocrita</taxon>
        <taxon>Aculeata</taxon>
        <taxon>Formicoidea</taxon>
        <taxon>Formicidae</taxon>
        <taxon>Ponerinae</taxon>
        <taxon>Ponerini</taxon>
        <taxon>Dinoponera</taxon>
    </lineage>
</organism>
<evidence type="ECO:0000313" key="8">
    <source>
        <dbReference type="Proteomes" id="UP000515204"/>
    </source>
</evidence>
<dbReference type="InterPro" id="IPR017226">
    <property type="entry name" value="BHMT-like"/>
</dbReference>
<dbReference type="PANTHER" id="PTHR46015">
    <property type="entry name" value="ZGC:172121"/>
    <property type="match status" value="1"/>
</dbReference>
<dbReference type="Pfam" id="PF02574">
    <property type="entry name" value="S-methyl_trans"/>
    <property type="match status" value="1"/>
</dbReference>
<dbReference type="GO" id="GO:0008270">
    <property type="term" value="F:zinc ion binding"/>
    <property type="evidence" value="ECO:0007669"/>
    <property type="project" value="InterPro"/>
</dbReference>
<keyword evidence="2" id="KW-0808">Transferase</keyword>
<dbReference type="PROSITE" id="PS50970">
    <property type="entry name" value="HCY"/>
    <property type="match status" value="1"/>
</dbReference>
<evidence type="ECO:0000256" key="2">
    <source>
        <dbReference type="ARBA" id="ARBA00022679"/>
    </source>
</evidence>
<dbReference type="GO" id="GO:0008898">
    <property type="term" value="F:S-adenosylmethionine-homocysteine S-methyltransferase activity"/>
    <property type="evidence" value="ECO:0007669"/>
    <property type="project" value="TreeGrafter"/>
</dbReference>
<gene>
    <name evidence="9" type="primary">LOC106742440</name>
</gene>
<accession>A0A6P3WXV2</accession>
<dbReference type="KEGG" id="dqu:106742440"/>
<dbReference type="InterPro" id="IPR036589">
    <property type="entry name" value="HCY_dom_sf"/>
</dbReference>
<feature type="domain" description="Hcy-binding" evidence="7">
    <location>
        <begin position="1"/>
        <end position="322"/>
    </location>
</feature>
<keyword evidence="8" id="KW-1185">Reference proteome</keyword>
<evidence type="ECO:0000256" key="1">
    <source>
        <dbReference type="ARBA" id="ARBA00022603"/>
    </source>
</evidence>
<evidence type="ECO:0000256" key="4">
    <source>
        <dbReference type="ARBA" id="ARBA00022833"/>
    </source>
</evidence>
<dbReference type="InterPro" id="IPR003726">
    <property type="entry name" value="HCY_dom"/>
</dbReference>
<dbReference type="PIRSF" id="PIRSF037505">
    <property type="entry name" value="Betaine_HMT"/>
    <property type="match status" value="1"/>
</dbReference>
<keyword evidence="1" id="KW-0489">Methyltransferase</keyword>
<name>A0A6P3WXV2_DINQU</name>
<keyword evidence="4" id="KW-0862">Zinc</keyword>